<keyword evidence="1" id="KW-0472">Membrane</keyword>
<name>A0ABW4R9Y3_9RHOB</name>
<dbReference type="Proteomes" id="UP001597213">
    <property type="component" value="Unassembled WGS sequence"/>
</dbReference>
<keyword evidence="3" id="KW-1185">Reference proteome</keyword>
<dbReference type="EMBL" id="JBHUEN010000043">
    <property type="protein sequence ID" value="MFD1883057.1"/>
    <property type="molecule type" value="Genomic_DNA"/>
</dbReference>
<keyword evidence="1" id="KW-0812">Transmembrane</keyword>
<evidence type="ECO:0000256" key="1">
    <source>
        <dbReference type="SAM" id="Phobius"/>
    </source>
</evidence>
<keyword evidence="1" id="KW-1133">Transmembrane helix</keyword>
<accession>A0ABW4R9Y3</accession>
<dbReference type="RefSeq" id="WP_379144081.1">
    <property type="nucleotide sequence ID" value="NZ_JBHUEN010000043.1"/>
</dbReference>
<evidence type="ECO:0000313" key="3">
    <source>
        <dbReference type="Proteomes" id="UP001597213"/>
    </source>
</evidence>
<reference evidence="3" key="1">
    <citation type="journal article" date="2019" name="Int. J. Syst. Evol. Microbiol.">
        <title>The Global Catalogue of Microorganisms (GCM) 10K type strain sequencing project: providing services to taxonomists for standard genome sequencing and annotation.</title>
        <authorList>
            <consortium name="The Broad Institute Genomics Platform"/>
            <consortium name="The Broad Institute Genome Sequencing Center for Infectious Disease"/>
            <person name="Wu L."/>
            <person name="Ma J."/>
        </authorList>
    </citation>
    <scope>NUCLEOTIDE SEQUENCE [LARGE SCALE GENOMIC DNA]</scope>
    <source>
        <strain evidence="3">CCUG 56029</strain>
    </source>
</reference>
<evidence type="ECO:0000313" key="2">
    <source>
        <dbReference type="EMBL" id="MFD1883057.1"/>
    </source>
</evidence>
<feature type="transmembrane region" description="Helical" evidence="1">
    <location>
        <begin position="107"/>
        <end position="125"/>
    </location>
</feature>
<organism evidence="2 3">
    <name type="scientific">Paracoccus pacificus</name>
    <dbReference type="NCBI Taxonomy" id="1463598"/>
    <lineage>
        <taxon>Bacteria</taxon>
        <taxon>Pseudomonadati</taxon>
        <taxon>Pseudomonadota</taxon>
        <taxon>Alphaproteobacteria</taxon>
        <taxon>Rhodobacterales</taxon>
        <taxon>Paracoccaceae</taxon>
        <taxon>Paracoccus</taxon>
    </lineage>
</organism>
<sequence>MTALSEYQRLEAQGTWRPSPKGRRREVIVSFGDATLILSDPKSELPVSHWSLPAVYRRNPDRLPAIYSPGRDPDEELEISDELMIAAIEKVHRVLESRRPHPGRLRGGLMLASVLAMVLVAVIWLPQALINHALRVAPPAQRQAIGDAVLAEVVRATGAPCQRPGGLAAIDRLARNLGDPGARFTVLPMAISEAWHLPGNVTIIGKPLIEDQPSPEAAAGHLVAARLAAATTDPLRDVLQYAGTRATLSLLTSGALPPGALDGYGERLLSSPPARPESEPLLAKFAEVGISSEPYARSIDPTGESVLSLIEADPFRTALPERPVLSPEDWTVLKRICTAP</sequence>
<proteinExistence type="predicted"/>
<comment type="caution">
    <text evidence="2">The sequence shown here is derived from an EMBL/GenBank/DDBJ whole genome shotgun (WGS) entry which is preliminary data.</text>
</comment>
<protein>
    <submittedName>
        <fullName evidence="2">Uncharacterized protein</fullName>
    </submittedName>
</protein>
<gene>
    <name evidence="2" type="ORF">ACFSCT_15150</name>
</gene>